<protein>
    <recommendedName>
        <fullName evidence="4">Lipoprotein</fullName>
    </recommendedName>
</protein>
<keyword evidence="1" id="KW-0732">Signal</keyword>
<dbReference type="RefSeq" id="WP_059497060.1">
    <property type="nucleotide sequence ID" value="NZ_CADEUO010000006.1"/>
</dbReference>
<comment type="caution">
    <text evidence="2">The sequence shown here is derived from an EMBL/GenBank/DDBJ whole genome shotgun (WGS) entry which is preliminary data.</text>
</comment>
<feature type="chain" id="PRO_5041946051" description="Lipoprotein" evidence="1">
    <location>
        <begin position="20"/>
        <end position="141"/>
    </location>
</feature>
<evidence type="ECO:0000256" key="1">
    <source>
        <dbReference type="SAM" id="SignalP"/>
    </source>
</evidence>
<name>A0AAE8NKT1_BURCE</name>
<accession>A0AAE8NKT1</accession>
<evidence type="ECO:0008006" key="4">
    <source>
        <dbReference type="Google" id="ProtNLM"/>
    </source>
</evidence>
<evidence type="ECO:0000313" key="3">
    <source>
        <dbReference type="Proteomes" id="UP000250416"/>
    </source>
</evidence>
<organism evidence="2 3">
    <name type="scientific">Burkholderia cepacia</name>
    <name type="common">Pseudomonas cepacia</name>
    <dbReference type="NCBI Taxonomy" id="292"/>
    <lineage>
        <taxon>Bacteria</taxon>
        <taxon>Pseudomonadati</taxon>
        <taxon>Pseudomonadota</taxon>
        <taxon>Betaproteobacteria</taxon>
        <taxon>Burkholderiales</taxon>
        <taxon>Burkholderiaceae</taxon>
        <taxon>Burkholderia</taxon>
        <taxon>Burkholderia cepacia complex</taxon>
    </lineage>
</organism>
<evidence type="ECO:0000313" key="2">
    <source>
        <dbReference type="EMBL" id="SQA59073.1"/>
    </source>
</evidence>
<proteinExistence type="predicted"/>
<feature type="signal peptide" evidence="1">
    <location>
        <begin position="1"/>
        <end position="19"/>
    </location>
</feature>
<dbReference type="AlphaFoldDB" id="A0AAE8NKT1"/>
<sequence>MTKNRVWTTVLTLSLTVLMSGCGNVVPTIPEMVARSKWEGKPMSQAYQKWGQPAGYAQAKDGEKVAYWNTASLGTVRRAAGQTMEQTAGGLAITDHWVDETITYECTLVLKFNQNNVITQFKTLQNRLGGCTNFYWGGNGP</sequence>
<dbReference type="Proteomes" id="UP000250416">
    <property type="component" value="Unassembled WGS sequence"/>
</dbReference>
<reference evidence="2 3" key="1">
    <citation type="submission" date="2018-06" db="EMBL/GenBank/DDBJ databases">
        <authorList>
            <consortium name="Pathogen Informatics"/>
            <person name="Doyle S."/>
        </authorList>
    </citation>
    <scope>NUCLEOTIDE SEQUENCE [LARGE SCALE GENOMIC DNA]</scope>
    <source>
        <strain evidence="2 3">NCTC10661</strain>
    </source>
</reference>
<dbReference type="EMBL" id="UARD01000053">
    <property type="protein sequence ID" value="SQA59073.1"/>
    <property type="molecule type" value="Genomic_DNA"/>
</dbReference>
<dbReference type="PROSITE" id="PS51257">
    <property type="entry name" value="PROKAR_LIPOPROTEIN"/>
    <property type="match status" value="1"/>
</dbReference>
<gene>
    <name evidence="2" type="ORF">NCTC10661_06481</name>
</gene>